<feature type="region of interest" description="Disordered" evidence="1">
    <location>
        <begin position="1"/>
        <end position="26"/>
    </location>
</feature>
<feature type="region of interest" description="Disordered" evidence="1">
    <location>
        <begin position="44"/>
        <end position="67"/>
    </location>
</feature>
<feature type="compositionally biased region" description="Basic residues" evidence="1">
    <location>
        <begin position="56"/>
        <end position="67"/>
    </location>
</feature>
<gene>
    <name evidence="2" type="ORF">KSP40_PGU011962</name>
</gene>
<reference evidence="2 3" key="1">
    <citation type="journal article" date="2022" name="Nat. Plants">
        <title>Genomes of leafy and leafless Platanthera orchids illuminate the evolution of mycoheterotrophy.</title>
        <authorList>
            <person name="Li M.H."/>
            <person name="Liu K.W."/>
            <person name="Li Z."/>
            <person name="Lu H.C."/>
            <person name="Ye Q.L."/>
            <person name="Zhang D."/>
            <person name="Wang J.Y."/>
            <person name="Li Y.F."/>
            <person name="Zhong Z.M."/>
            <person name="Liu X."/>
            <person name="Yu X."/>
            <person name="Liu D.K."/>
            <person name="Tu X.D."/>
            <person name="Liu B."/>
            <person name="Hao Y."/>
            <person name="Liao X.Y."/>
            <person name="Jiang Y.T."/>
            <person name="Sun W.H."/>
            <person name="Chen J."/>
            <person name="Chen Y.Q."/>
            <person name="Ai Y."/>
            <person name="Zhai J.W."/>
            <person name="Wu S.S."/>
            <person name="Zhou Z."/>
            <person name="Hsiao Y.Y."/>
            <person name="Wu W.L."/>
            <person name="Chen Y.Y."/>
            <person name="Lin Y.F."/>
            <person name="Hsu J.L."/>
            <person name="Li C.Y."/>
            <person name="Wang Z.W."/>
            <person name="Zhao X."/>
            <person name="Zhong W.Y."/>
            <person name="Ma X.K."/>
            <person name="Ma L."/>
            <person name="Huang J."/>
            <person name="Chen G.Z."/>
            <person name="Huang M.Z."/>
            <person name="Huang L."/>
            <person name="Peng D.H."/>
            <person name="Luo Y.B."/>
            <person name="Zou S.Q."/>
            <person name="Chen S.P."/>
            <person name="Lan S."/>
            <person name="Tsai W.C."/>
            <person name="Van de Peer Y."/>
            <person name="Liu Z.J."/>
        </authorList>
    </citation>
    <scope>NUCLEOTIDE SEQUENCE [LARGE SCALE GENOMIC DNA]</scope>
    <source>
        <strain evidence="2">Lor288</strain>
    </source>
</reference>
<organism evidence="2 3">
    <name type="scientific">Platanthera guangdongensis</name>
    <dbReference type="NCBI Taxonomy" id="2320717"/>
    <lineage>
        <taxon>Eukaryota</taxon>
        <taxon>Viridiplantae</taxon>
        <taxon>Streptophyta</taxon>
        <taxon>Embryophyta</taxon>
        <taxon>Tracheophyta</taxon>
        <taxon>Spermatophyta</taxon>
        <taxon>Magnoliopsida</taxon>
        <taxon>Liliopsida</taxon>
        <taxon>Asparagales</taxon>
        <taxon>Orchidaceae</taxon>
        <taxon>Orchidoideae</taxon>
        <taxon>Orchideae</taxon>
        <taxon>Orchidinae</taxon>
        <taxon>Platanthera</taxon>
    </lineage>
</organism>
<sequence>MKSPLDPGEEDGETGVVEMAGNPDSLSDDILEVSEMAGNRAIRSGIPPWMMNSRSLNRKFRGKKTKK</sequence>
<keyword evidence="3" id="KW-1185">Reference proteome</keyword>
<evidence type="ECO:0000313" key="2">
    <source>
        <dbReference type="EMBL" id="KAK8967555.1"/>
    </source>
</evidence>
<evidence type="ECO:0000313" key="3">
    <source>
        <dbReference type="Proteomes" id="UP001412067"/>
    </source>
</evidence>
<evidence type="ECO:0000256" key="1">
    <source>
        <dbReference type="SAM" id="MobiDB-lite"/>
    </source>
</evidence>
<dbReference type="EMBL" id="JBBWWR010000004">
    <property type="protein sequence ID" value="KAK8967555.1"/>
    <property type="molecule type" value="Genomic_DNA"/>
</dbReference>
<accession>A0ABR2MTN5</accession>
<protein>
    <submittedName>
        <fullName evidence="2">Uncharacterized protein</fullName>
    </submittedName>
</protein>
<comment type="caution">
    <text evidence="2">The sequence shown here is derived from an EMBL/GenBank/DDBJ whole genome shotgun (WGS) entry which is preliminary data.</text>
</comment>
<proteinExistence type="predicted"/>
<dbReference type="Proteomes" id="UP001412067">
    <property type="component" value="Unassembled WGS sequence"/>
</dbReference>
<name>A0ABR2MTN5_9ASPA</name>